<evidence type="ECO:0000313" key="1">
    <source>
        <dbReference type="EMBL" id="KAG8592771.1"/>
    </source>
</evidence>
<gene>
    <name evidence="1" type="ORF">GDO81_000621</name>
</gene>
<dbReference type="AlphaFoldDB" id="A0AAV7D7P3"/>
<keyword evidence="2" id="KW-1185">Reference proteome</keyword>
<name>A0AAV7D7P3_ENGPU</name>
<evidence type="ECO:0000313" key="2">
    <source>
        <dbReference type="Proteomes" id="UP000824782"/>
    </source>
</evidence>
<comment type="caution">
    <text evidence="1">The sequence shown here is derived from an EMBL/GenBank/DDBJ whole genome shotgun (WGS) entry which is preliminary data.</text>
</comment>
<protein>
    <submittedName>
        <fullName evidence="1">Uncharacterized protein</fullName>
    </submittedName>
</protein>
<reference evidence="1" key="1">
    <citation type="thesis" date="2020" institute="ProQuest LLC" country="789 East Eisenhower Parkway, Ann Arbor, MI, USA">
        <title>Comparative Genomics and Chromosome Evolution.</title>
        <authorList>
            <person name="Mudd A.B."/>
        </authorList>
    </citation>
    <scope>NUCLEOTIDE SEQUENCE</scope>
    <source>
        <strain evidence="1">237g6f4</strain>
        <tissue evidence="1">Blood</tissue>
    </source>
</reference>
<organism evidence="1 2">
    <name type="scientific">Engystomops pustulosus</name>
    <name type="common">Tungara frog</name>
    <name type="synonym">Physalaemus pustulosus</name>
    <dbReference type="NCBI Taxonomy" id="76066"/>
    <lineage>
        <taxon>Eukaryota</taxon>
        <taxon>Metazoa</taxon>
        <taxon>Chordata</taxon>
        <taxon>Craniata</taxon>
        <taxon>Vertebrata</taxon>
        <taxon>Euteleostomi</taxon>
        <taxon>Amphibia</taxon>
        <taxon>Batrachia</taxon>
        <taxon>Anura</taxon>
        <taxon>Neobatrachia</taxon>
        <taxon>Hyloidea</taxon>
        <taxon>Leptodactylidae</taxon>
        <taxon>Leiuperinae</taxon>
        <taxon>Engystomops</taxon>
    </lineage>
</organism>
<dbReference type="Proteomes" id="UP000824782">
    <property type="component" value="Unassembled WGS sequence"/>
</dbReference>
<sequence>MLLKPLPEKMKNSHTDLGHLSVHHLKVFWKQELFPEPSKYLVGSVQLAVQLLFLNSTEFHLNHAKTFRLPQSVCSILQGCC</sequence>
<accession>A0AAV7D7P3</accession>
<proteinExistence type="predicted"/>
<dbReference type="EMBL" id="WNYA01000001">
    <property type="protein sequence ID" value="KAG8592771.1"/>
    <property type="molecule type" value="Genomic_DNA"/>
</dbReference>